<comment type="caution">
    <text evidence="2">The sequence shown here is derived from an EMBL/GenBank/DDBJ whole genome shotgun (WGS) entry which is preliminary data.</text>
</comment>
<evidence type="ECO:0000259" key="1">
    <source>
        <dbReference type="Pfam" id="PF06985"/>
    </source>
</evidence>
<gene>
    <name evidence="2" type="ORF">EJ04DRAFT_401835</name>
</gene>
<dbReference type="AlphaFoldDB" id="A0A9P4UUE0"/>
<sequence length="139" mass="16383">PIFEALSYTWADSTGNADICMPVYMGPYWQSLPVTRNCWQALRRLRTHGDRLLWVDAICINQQDVLERGHQVPLMRQIYTEASRVVAYLGEKGEDDPKLNLLRTSRRDFDAENRKLLMNKPYFHRLWIIQELKLAYKAV</sequence>
<dbReference type="Pfam" id="PF06985">
    <property type="entry name" value="HET"/>
    <property type="match status" value="1"/>
</dbReference>
<dbReference type="OrthoDB" id="3789469at2759"/>
<dbReference type="InterPro" id="IPR010730">
    <property type="entry name" value="HET"/>
</dbReference>
<feature type="non-terminal residue" evidence="2">
    <location>
        <position position="139"/>
    </location>
</feature>
<keyword evidence="3" id="KW-1185">Reference proteome</keyword>
<feature type="non-terminal residue" evidence="2">
    <location>
        <position position="1"/>
    </location>
</feature>
<dbReference type="InterPro" id="IPR052895">
    <property type="entry name" value="HetReg/Transcr_Mod"/>
</dbReference>
<accession>A0A9P4UUE0</accession>
<feature type="domain" description="Heterokaryon incompatibility" evidence="1">
    <location>
        <begin position="3"/>
        <end position="131"/>
    </location>
</feature>
<dbReference type="PANTHER" id="PTHR24148:SF81">
    <property type="entry name" value="HETEROKARYON INCOMPATIBILITY DOMAIN-CONTAINING PROTEIN"/>
    <property type="match status" value="1"/>
</dbReference>
<dbReference type="Proteomes" id="UP000799444">
    <property type="component" value="Unassembled WGS sequence"/>
</dbReference>
<protein>
    <submittedName>
        <fullName evidence="2">Heterokaryon incompatibility</fullName>
    </submittedName>
</protein>
<dbReference type="EMBL" id="ML996266">
    <property type="protein sequence ID" value="KAF2728802.1"/>
    <property type="molecule type" value="Genomic_DNA"/>
</dbReference>
<dbReference type="PANTHER" id="PTHR24148">
    <property type="entry name" value="ANKYRIN REPEAT DOMAIN-CONTAINING PROTEIN 39 HOMOLOG-RELATED"/>
    <property type="match status" value="1"/>
</dbReference>
<reference evidence="2" key="1">
    <citation type="journal article" date="2020" name="Stud. Mycol.">
        <title>101 Dothideomycetes genomes: a test case for predicting lifestyles and emergence of pathogens.</title>
        <authorList>
            <person name="Haridas S."/>
            <person name="Albert R."/>
            <person name="Binder M."/>
            <person name="Bloem J."/>
            <person name="Labutti K."/>
            <person name="Salamov A."/>
            <person name="Andreopoulos B."/>
            <person name="Baker S."/>
            <person name="Barry K."/>
            <person name="Bills G."/>
            <person name="Bluhm B."/>
            <person name="Cannon C."/>
            <person name="Castanera R."/>
            <person name="Culley D."/>
            <person name="Daum C."/>
            <person name="Ezra D."/>
            <person name="Gonzalez J."/>
            <person name="Henrissat B."/>
            <person name="Kuo A."/>
            <person name="Liang C."/>
            <person name="Lipzen A."/>
            <person name="Lutzoni F."/>
            <person name="Magnuson J."/>
            <person name="Mondo S."/>
            <person name="Nolan M."/>
            <person name="Ohm R."/>
            <person name="Pangilinan J."/>
            <person name="Park H.-J."/>
            <person name="Ramirez L."/>
            <person name="Alfaro M."/>
            <person name="Sun H."/>
            <person name="Tritt A."/>
            <person name="Yoshinaga Y."/>
            <person name="Zwiers L.-H."/>
            <person name="Turgeon B."/>
            <person name="Goodwin S."/>
            <person name="Spatafora J."/>
            <person name="Crous P."/>
            <person name="Grigoriev I."/>
        </authorList>
    </citation>
    <scope>NUCLEOTIDE SEQUENCE</scope>
    <source>
        <strain evidence="2">CBS 125425</strain>
    </source>
</reference>
<evidence type="ECO:0000313" key="3">
    <source>
        <dbReference type="Proteomes" id="UP000799444"/>
    </source>
</evidence>
<proteinExistence type="predicted"/>
<evidence type="ECO:0000313" key="2">
    <source>
        <dbReference type="EMBL" id="KAF2728802.1"/>
    </source>
</evidence>
<organism evidence="2 3">
    <name type="scientific">Polyplosphaeria fusca</name>
    <dbReference type="NCBI Taxonomy" id="682080"/>
    <lineage>
        <taxon>Eukaryota</taxon>
        <taxon>Fungi</taxon>
        <taxon>Dikarya</taxon>
        <taxon>Ascomycota</taxon>
        <taxon>Pezizomycotina</taxon>
        <taxon>Dothideomycetes</taxon>
        <taxon>Pleosporomycetidae</taxon>
        <taxon>Pleosporales</taxon>
        <taxon>Tetraplosphaeriaceae</taxon>
        <taxon>Polyplosphaeria</taxon>
    </lineage>
</organism>
<name>A0A9P4UUE0_9PLEO</name>